<keyword evidence="1 8" id="KW-0732">Signal</keyword>
<evidence type="ECO:0000256" key="2">
    <source>
        <dbReference type="ARBA" id="ARBA00022801"/>
    </source>
</evidence>
<dbReference type="SUPFAM" id="SSF63446">
    <property type="entry name" value="Type I dockerin domain"/>
    <property type="match status" value="1"/>
</dbReference>
<dbReference type="InterPro" id="IPR023309">
    <property type="entry name" value="Endo-1-4-beta-glucanase_dom2"/>
</dbReference>
<sequence length="727" mass="81798">MLKMKKFKRIGIVFLAISVLLTSMLSTVSVSAAGTNVYEDRFLELWGELHNPSNGYFSQEGVPYHSIETIMCEAPNYGHQSTSETFSYYIWLEAMYGKLSGNWSSYNTAWDITERYAIPASQDQPSIARYNPGSPATYAGEYETPNQYPSRLDSGVSVGTDPINGELYNAYGSYDMYGMHWLFDVDNFFGYGNRGDGTSRVSYINTFQRGPQEGAFEVVTHPSWEAFKWGGRNGFLDLFTIDNSYAQQWRYTIASDADARAVQAAYWANKWAKEQNKGSQVANAVKKASKMGDYLRYSMFDKYFKPIGIGTGSSSSTNQHYLLGWYYAWGGDASSQASWAWKIGSSHNHFGYQNPMAAWILSKDADFKPKSANGVSDWDKSLQRQLEFYTWLQSAEGAIAGGATNSLNGRYERYPAGTATFYGMAYDWAPVYMDPPSNQWIGMQGWSMQRIAELYYETNNQMAKNLLDKWSAWLIRETRLNSDGTFEIPSTLEWSGQPTTWVPGSTTWNNPNLHVTVTDYGTDLGTTGSLANTLAFYAAAKEKYDTPNNAAKTLAKELLDRMWNLYRDDKGVAVEESRADYSRMLTQEIYIPSGWTGKMADGTVIKSGIKWIELHAKIKQDPDWPRVEAALLAGEAPTFTYHRFWAQTDIAIANAVYGMLFPGDVEEKLLGDVNDDGKVNSIDFALLKKYLLDPDSAVINTVNADMNEDSKINSIDFALLKKYLLEN</sequence>
<dbReference type="InterPro" id="IPR027390">
    <property type="entry name" value="Endoglucanase_F_dom3"/>
</dbReference>
<feature type="active site" description="Proton donor" evidence="7">
    <location>
        <position position="84"/>
    </location>
</feature>
<feature type="domain" description="Dockerin" evidence="9">
    <location>
        <begin position="666"/>
        <end position="727"/>
    </location>
</feature>
<dbReference type="EMBL" id="QPJT01000038">
    <property type="protein sequence ID" value="RCX09100.1"/>
    <property type="molecule type" value="Genomic_DNA"/>
</dbReference>
<dbReference type="PRINTS" id="PR00844">
    <property type="entry name" value="GLHYDRLASE48"/>
</dbReference>
<dbReference type="InterPro" id="IPR016134">
    <property type="entry name" value="Dockerin_dom"/>
</dbReference>
<dbReference type="Gene3D" id="2.170.160.10">
    <property type="entry name" value="Endo-1,4-beta-glucanase f. Domain 2"/>
    <property type="match status" value="1"/>
</dbReference>
<dbReference type="Gene3D" id="1.10.1330.10">
    <property type="entry name" value="Dockerin domain"/>
    <property type="match status" value="1"/>
</dbReference>
<evidence type="ECO:0000256" key="5">
    <source>
        <dbReference type="ARBA" id="ARBA00023295"/>
    </source>
</evidence>
<dbReference type="InterPro" id="IPR018247">
    <property type="entry name" value="EF_Hand_1_Ca_BS"/>
</dbReference>
<name>A0A369AIC2_9FIRM</name>
<dbReference type="PROSITE" id="PS51766">
    <property type="entry name" value="DOCKERIN"/>
    <property type="match status" value="1"/>
</dbReference>
<dbReference type="InterPro" id="IPR002105">
    <property type="entry name" value="Dockerin_1_rpt"/>
</dbReference>
<accession>A0A369AIC2</accession>
<evidence type="ECO:0000256" key="4">
    <source>
        <dbReference type="ARBA" id="ARBA00023277"/>
    </source>
</evidence>
<keyword evidence="5" id="KW-0326">Glycosidase</keyword>
<keyword evidence="2" id="KW-0378">Hydrolase</keyword>
<evidence type="ECO:0000256" key="1">
    <source>
        <dbReference type="ARBA" id="ARBA00022729"/>
    </source>
</evidence>
<keyword evidence="6" id="KW-0624">Polysaccharide degradation</keyword>
<proteinExistence type="predicted"/>
<keyword evidence="4" id="KW-0119">Carbohydrate metabolism</keyword>
<dbReference type="CDD" id="cd14256">
    <property type="entry name" value="Dockerin_I"/>
    <property type="match status" value="1"/>
</dbReference>
<dbReference type="Pfam" id="PF02011">
    <property type="entry name" value="Glyco_hydro_48"/>
    <property type="match status" value="1"/>
</dbReference>
<feature type="active site" description="Nucleophile" evidence="7">
    <location>
        <position position="256"/>
    </location>
</feature>
<dbReference type="GO" id="GO:0030245">
    <property type="term" value="P:cellulose catabolic process"/>
    <property type="evidence" value="ECO:0007669"/>
    <property type="project" value="UniProtKB-KW"/>
</dbReference>
<dbReference type="Proteomes" id="UP000253034">
    <property type="component" value="Unassembled WGS sequence"/>
</dbReference>
<comment type="caution">
    <text evidence="10">The sequence shown here is derived from an EMBL/GenBank/DDBJ whole genome shotgun (WGS) entry which is preliminary data.</text>
</comment>
<dbReference type="OrthoDB" id="33861at2"/>
<feature type="signal peptide" evidence="8">
    <location>
        <begin position="1"/>
        <end position="32"/>
    </location>
</feature>
<dbReference type="Gene3D" id="4.10.870.10">
    <property type="entry name" value="Endo-1,4-beta-glucanase f. Domain 3"/>
    <property type="match status" value="1"/>
</dbReference>
<evidence type="ECO:0000256" key="7">
    <source>
        <dbReference type="PIRSR" id="PIRSR600556-1"/>
    </source>
</evidence>
<evidence type="ECO:0000259" key="9">
    <source>
        <dbReference type="PROSITE" id="PS51766"/>
    </source>
</evidence>
<evidence type="ECO:0000313" key="11">
    <source>
        <dbReference type="Proteomes" id="UP000253034"/>
    </source>
</evidence>
<dbReference type="InterPro" id="IPR008928">
    <property type="entry name" value="6-hairpin_glycosidase_sf"/>
</dbReference>
<keyword evidence="11" id="KW-1185">Reference proteome</keyword>
<dbReference type="Pfam" id="PF00404">
    <property type="entry name" value="Dockerin_1"/>
    <property type="match status" value="1"/>
</dbReference>
<dbReference type="GO" id="GO:0008810">
    <property type="term" value="F:cellulase activity"/>
    <property type="evidence" value="ECO:0007669"/>
    <property type="project" value="InterPro"/>
</dbReference>
<feature type="chain" id="PRO_5016603682" evidence="8">
    <location>
        <begin position="33"/>
        <end position="727"/>
    </location>
</feature>
<dbReference type="SUPFAM" id="SSF48208">
    <property type="entry name" value="Six-hairpin glycosidases"/>
    <property type="match status" value="1"/>
</dbReference>
<protein>
    <submittedName>
        <fullName evidence="10">Cellulose 1,4-beta-cellobiosidase</fullName>
    </submittedName>
</protein>
<dbReference type="InterPro" id="IPR036439">
    <property type="entry name" value="Dockerin_dom_sf"/>
</dbReference>
<dbReference type="AlphaFoldDB" id="A0A369AIC2"/>
<dbReference type="InterPro" id="IPR000556">
    <property type="entry name" value="Glyco_hydro_48F"/>
</dbReference>
<keyword evidence="3" id="KW-0136">Cellulose degradation</keyword>
<dbReference type="PROSITE" id="PS00448">
    <property type="entry name" value="CLOS_CELLULOSOME_RPT"/>
    <property type="match status" value="2"/>
</dbReference>
<evidence type="ECO:0000256" key="8">
    <source>
        <dbReference type="SAM" id="SignalP"/>
    </source>
</evidence>
<evidence type="ECO:0000313" key="10">
    <source>
        <dbReference type="EMBL" id="RCX09100.1"/>
    </source>
</evidence>
<reference evidence="10 11" key="1">
    <citation type="submission" date="2018-07" db="EMBL/GenBank/DDBJ databases">
        <title>Genomic Encyclopedia of Type Strains, Phase IV (KMG-IV): sequencing the most valuable type-strain genomes for metagenomic binning, comparative biology and taxonomic classification.</title>
        <authorList>
            <person name="Goeker M."/>
        </authorList>
    </citation>
    <scope>NUCLEOTIDE SEQUENCE [LARGE SCALE GENOMIC DNA]</scope>
    <source>
        <strain evidence="10 11">DSM 27016</strain>
    </source>
</reference>
<dbReference type="Gene3D" id="1.50.10.10">
    <property type="match status" value="1"/>
</dbReference>
<dbReference type="RefSeq" id="WP_114300022.1">
    <property type="nucleotide sequence ID" value="NZ_QPJT01000038.1"/>
</dbReference>
<dbReference type="InterPro" id="IPR012341">
    <property type="entry name" value="6hp_glycosidase-like_sf"/>
</dbReference>
<gene>
    <name evidence="10" type="ORF">DFR58_1385</name>
</gene>
<dbReference type="PROSITE" id="PS00018">
    <property type="entry name" value="EF_HAND_1"/>
    <property type="match status" value="1"/>
</dbReference>
<organism evidence="10 11">
    <name type="scientific">Anaerobacterium chartisolvens</name>
    <dbReference type="NCBI Taxonomy" id="1297424"/>
    <lineage>
        <taxon>Bacteria</taxon>
        <taxon>Bacillati</taxon>
        <taxon>Bacillota</taxon>
        <taxon>Clostridia</taxon>
        <taxon>Eubacteriales</taxon>
        <taxon>Oscillospiraceae</taxon>
        <taxon>Anaerobacterium</taxon>
    </lineage>
</organism>
<evidence type="ECO:0000256" key="3">
    <source>
        <dbReference type="ARBA" id="ARBA00023001"/>
    </source>
</evidence>
<evidence type="ECO:0000256" key="6">
    <source>
        <dbReference type="ARBA" id="ARBA00023326"/>
    </source>
</evidence>